<gene>
    <name evidence="1" type="ORF">SAMN05444349_13240</name>
</gene>
<accession>A0A1M5E4M6</accession>
<dbReference type="EMBL" id="FQVD01000032">
    <property type="protein sequence ID" value="SHF74183.1"/>
    <property type="molecule type" value="Genomic_DNA"/>
</dbReference>
<proteinExistence type="predicted"/>
<dbReference type="AlphaFoldDB" id="A0A1M5E4M6"/>
<keyword evidence="2" id="KW-1185">Reference proteome</keyword>
<evidence type="ECO:0000313" key="2">
    <source>
        <dbReference type="Proteomes" id="UP000184436"/>
    </source>
</evidence>
<reference evidence="1 2" key="1">
    <citation type="submission" date="2016-11" db="EMBL/GenBank/DDBJ databases">
        <authorList>
            <person name="Jaros S."/>
            <person name="Januszkiewicz K."/>
            <person name="Wedrychowicz H."/>
        </authorList>
    </citation>
    <scope>NUCLEOTIDE SEQUENCE [LARGE SCALE GENOMIC DNA]</scope>
    <source>
        <strain evidence="1 2">DSM 26883</strain>
    </source>
</reference>
<sequence length="31" mass="3755">MIHYKSDTEFSIIKKKYEKNNTIIRSDSHVE</sequence>
<name>A0A1M5E4M6_9BACE</name>
<organism evidence="1 2">
    <name type="scientific">Bacteroides faecichinchillae</name>
    <dbReference type="NCBI Taxonomy" id="871325"/>
    <lineage>
        <taxon>Bacteria</taxon>
        <taxon>Pseudomonadati</taxon>
        <taxon>Bacteroidota</taxon>
        <taxon>Bacteroidia</taxon>
        <taxon>Bacteroidales</taxon>
        <taxon>Bacteroidaceae</taxon>
        <taxon>Bacteroides</taxon>
    </lineage>
</organism>
<dbReference type="Proteomes" id="UP000184436">
    <property type="component" value="Unassembled WGS sequence"/>
</dbReference>
<evidence type="ECO:0000313" key="1">
    <source>
        <dbReference type="EMBL" id="SHF74183.1"/>
    </source>
</evidence>
<protein>
    <submittedName>
        <fullName evidence="1">Uncharacterized protein</fullName>
    </submittedName>
</protein>